<feature type="region of interest" description="Disordered" evidence="4">
    <location>
        <begin position="451"/>
        <end position="470"/>
    </location>
</feature>
<reference evidence="6" key="2">
    <citation type="submission" date="2023-01" db="EMBL/GenBank/DDBJ databases">
        <title>Gilvimarinus xylanilyticus HB14 isolated from Caulerpa lentillifera aquaculture base in Hainan, China.</title>
        <authorList>
            <person name="Zhang Y.-J."/>
        </authorList>
    </citation>
    <scope>NUCLEOTIDE SEQUENCE</scope>
    <source>
        <strain evidence="6">HB14</strain>
    </source>
</reference>
<feature type="region of interest" description="Disordered" evidence="4">
    <location>
        <begin position="2017"/>
        <end position="2064"/>
    </location>
</feature>
<dbReference type="SMART" id="SM00112">
    <property type="entry name" value="CA"/>
    <property type="match status" value="2"/>
</dbReference>
<dbReference type="NCBIfam" id="TIGR03661">
    <property type="entry name" value="T1SS_VCA0849"/>
    <property type="match status" value="1"/>
</dbReference>
<dbReference type="PROSITE" id="PS00330">
    <property type="entry name" value="HEMOLYSIN_CALCIUM"/>
    <property type="match status" value="2"/>
</dbReference>
<dbReference type="CDD" id="cd11304">
    <property type="entry name" value="Cadherin_repeat"/>
    <property type="match status" value="1"/>
</dbReference>
<dbReference type="PROSITE" id="PS50268">
    <property type="entry name" value="CADHERIN_2"/>
    <property type="match status" value="3"/>
</dbReference>
<dbReference type="InterPro" id="IPR018511">
    <property type="entry name" value="Hemolysin-typ_Ca-bd_CS"/>
</dbReference>
<feature type="domain" description="Cadherin" evidence="5">
    <location>
        <begin position="357"/>
        <end position="453"/>
    </location>
</feature>
<dbReference type="SMART" id="SM00237">
    <property type="entry name" value="Calx_beta"/>
    <property type="match status" value="1"/>
</dbReference>
<organism evidence="6 7">
    <name type="scientific">Gilvimarinus xylanilyticus</name>
    <dbReference type="NCBI Taxonomy" id="2944139"/>
    <lineage>
        <taxon>Bacteria</taxon>
        <taxon>Pseudomonadati</taxon>
        <taxon>Pseudomonadota</taxon>
        <taxon>Gammaproteobacteria</taxon>
        <taxon>Cellvibrionales</taxon>
        <taxon>Cellvibrionaceae</taxon>
        <taxon>Gilvimarinus</taxon>
    </lineage>
</organism>
<keyword evidence="3" id="KW-0106">Calcium</keyword>
<keyword evidence="2" id="KW-0677">Repeat</keyword>
<dbReference type="Pfam" id="PF00353">
    <property type="entry name" value="HemolysinCabind"/>
    <property type="match status" value="1"/>
</dbReference>
<evidence type="ECO:0000259" key="5">
    <source>
        <dbReference type="PROSITE" id="PS50268"/>
    </source>
</evidence>
<dbReference type="InterPro" id="IPR010221">
    <property type="entry name" value="VCBS_dom"/>
</dbReference>
<accession>A0A9X2HWU8</accession>
<feature type="compositionally biased region" description="Acidic residues" evidence="4">
    <location>
        <begin position="2034"/>
        <end position="2046"/>
    </location>
</feature>
<keyword evidence="1" id="KW-0732">Signal</keyword>
<dbReference type="NCBIfam" id="NF012196">
    <property type="entry name" value="Ig_like_ice"/>
    <property type="match status" value="4"/>
</dbReference>
<dbReference type="Proteomes" id="UP001139319">
    <property type="component" value="Unassembled WGS sequence"/>
</dbReference>
<dbReference type="Pfam" id="PF17963">
    <property type="entry name" value="Big_9"/>
    <property type="match status" value="4"/>
</dbReference>
<dbReference type="Gene3D" id="2.60.40.2810">
    <property type="match status" value="1"/>
</dbReference>
<evidence type="ECO:0000313" key="7">
    <source>
        <dbReference type="Proteomes" id="UP001139319"/>
    </source>
</evidence>
<dbReference type="GO" id="GO:0007154">
    <property type="term" value="P:cell communication"/>
    <property type="evidence" value="ECO:0007669"/>
    <property type="project" value="InterPro"/>
</dbReference>
<comment type="caution">
    <text evidence="6">The sequence shown here is derived from an EMBL/GenBank/DDBJ whole genome shotgun (WGS) entry which is preliminary data.</text>
</comment>
<dbReference type="NCBIfam" id="NF033510">
    <property type="entry name" value="Ca_tandemer"/>
    <property type="match status" value="4"/>
</dbReference>
<name>A0A9X2HWU8_9GAMM</name>
<dbReference type="InterPro" id="IPR001343">
    <property type="entry name" value="Hemolysn_Ca-bd"/>
</dbReference>
<sequence>MSTQAATVIFLQGRAWAKDADGNLREVSVGDVIAADEQLVTEAETRIELDFGDASPVALAGAHDVAMSPDLWPESATSEAEASVMDQPFEAILASLEENDQQLQQLQFDEIYSSLQANDALLGATPFDVIISALEVNEDLLQDAQFAQLYATLEANEDLLKGSDFSTIYATLADNDALLQDARIDDLFASLQANEQALLAGEGDLLETLDEAPAAGGQGSEGGSSFVRLARINETVSDPNLSYAPSGPAQAAGQRDGDFPTNEAPALPAQSYSTREDTPLQGLVEASDPENDSLTYTLVGQPANGQIELDPQTGSFVYTPAENFNGEDSFVVEVSDGEFTTTETMTVEVTPVNDTPQSQDDNITTPEDTPISGQIEADDVDLPEGDVITYALTGEPENGSVTLDPETGGYTYTPVENFNGNDSFTVTVTDASGATSTSIINVIVTPVNDAPEARDDGPLETAAGTTTTGNALDNDFDIDSAPLAVTGFVIEGDESSYSAGDTVVMSGVGEFTLLENGDFSFTPATGYSGEVPEVTYTVTDGELTDSAVIRFDDVPGGGANPPPPSPQPEASIALNAIAGDNIVNAEEASGTVLVTGVVGGDVRSGDTVTLTIGGTSVTGTVGSGGTTFAISVAGSLLAANSSISATVSGQDEFGSTYSATDSGSYSVDTEVSASISIDPVTGDNILNAEEAANTQTITGSVAGDAGVGDTVTLTVNGTVYTGVVADDNTFAIEVTGSDLAADSQVSGEVTGSDDNGNPFAATDVEVYEVDTTLPEAQLDIDPVTDADAVAKAAALGETTQVGGSVGGDVQDGDTVTITLAGNEYTGLVSGGRFDIEVSAQDFIDDSDSIISGSVITVDAAGNSASANDEEAYDIDPVQIIQFTDNFVNGLSYETSSGLTGTTGDAGSAGSFFVRASDTITFTLGDVTVAEFPASAIQGNVLFLQDIAGVELSDSNTNYVENMAIFLQALDNDLTDTTPDNGVLNTNGLTNTDASYGSNINLDASLHDLFSGYIDPTTGAPLNIATAGKEMISQALAHAGVEFTRDTERDPSNNNVFETIAMEHVADTINQLAGDRGPVNTDARTPDVLDVPGGQVQYNYNELNGEITFTTADLLEGAVGRQVITENLLVKNVSLSAGYEGIGTLVDRGDGNYTIELNDGVDQYDLEGLAIDYRVEDWTAFREVSSSTQDQYRSHLSAVIDDVNEGDGFNEFTLNSELTFDTDQTLLINFTSELLSEQLNINIAEYADDYLVPIEYSNDGGQTWQAMEQHSIDYSQSLPRPIFSFTLAAGSDSVDIRVPIFDDAKIEPTEYFDAYVSGDNVYDEHLQFAIFDNDAEGELPQISIDYVVVVENQGQAVFTLSLDRPSNETVSVEYSTADLAAIAGQDYVASSGTVTFQPNETTATIVIDIIDDEIVENNPDPELALINLSNPVNAELADAQSTLRIFDNDGDDNTQIGLDIDPITGDNLIDAAEAGQTVTVTGNVSAPANINFAIVILTINGETYQTTTDGNGAYAIDVPGSELSLDDDNTIDGIVYGFGPEGAKGSATAQEAYNVNLDGPGISINDENGAEAGEQTVLEASGDSVSGSANVAATAGIKAVTVGNVDITGASSSDPVEVDGAYGTLSITGYDANTGEITYTYTENGNAEDHTNGDGSVIDQFTISVTDNADANTSDVLDILIGDTVPLANETTDAIDEDTASVTGTVSITAGADSIVDGVTVQTDTEGQYGTFSIDENGAYTYVLDNTNGDVQALDDDDKLTDTFSYTVTDADGDESTEDVVITINGATDGAPTVTIDDADDSATAADNSVAEASGNTVTGTASVSAEAGIDTVTLGGIDITGASGTNPVEIPGGDYGTLTVTGYNAGEISYSYQETAGAQSHNTANNNIVDSFTLEVTDLAGVSASDSLDVQITDTVPVANETTDAIDEDTASVTGTVSITAGADSIVDGVTVQTDTEGQYGTFSIDENGAYTYVLDNTNGDVQALDDDDKLTDTFSYTVTDADGDESTEDVVITINGSEDTPTVTPTSTRVSEEGLEPEALEDTVGDSDTTNSATSSGTVSIVDPDGGGVVVTLNEPETTFTSAGVDIEWEGDGTKTLVGKADGETIITITVDDNGEYEVTLSGQIDHPVNDNEDVLTLPVGVTATNGALSHTETLSIEIEDDSPEFTTANDVSLGYVAGTSVGGTTDFESGADVNGASMIISGAEVSTDDDGYILVTRLENGNPVEVNGSSTVYLTSGGERLTFAVKDNPGDPLVAVNSSGDEVFTISGNPSDGTYTVDLHAALDRVASGEEIASGLTGGNSGSFLLGGTNGSITVDMTATNGNTASTVNTSTNTIGVGGQSIDVGETLVMKFIDRAVSQTTLMSGFTFEAGAMGGGSGATLRWTAYDLDGTTIIATDTINVPKNGSPEFTLTSASVGGQFSFLAFSSDAGSYRLSPVSASGQTARYDQELVIDIAGVDGDGDQTENSVTANVLFDAEAIRESGDVTPSIESISDAAVIEGEDAVFTVNLSDVSYSSSTTFSLAFENITTVNGDYIANLSDANFSNGVIYDSNTGEITVPFGVSSFTVTVPTTDDGVVENTETFELRVDDVEATGTIYDKPVAPSIELAEPALSSEGLTRYTWNNFGQRGDGTGAGMNPSDLKDDIDGMSRPDGNTISIVQSADPNANGFFSSVNAGEANLVTGFIFLEEDVDYAFIGQGDDSILVMLGGQEMASVTYGYWDNGGGSGDGPQGDQGKFWGDAIGVDYSGLENSSPDDRKNAPWREGDGFSVAESGFYQFDMYQHNDAYDGGFFVDLIADGIQQTLSSDNYGLFESVGDIVAQGANISSLQESGGNGFNYYRSYGVNEGEENTSIRLSEIQADLADSNNSNLTLSVSGIPVGAVLSDGVNSSAGSADVDISDWDLDNLSLTPATGFTGSISLLVSADALYQDSGETASSQMVIDVLVYDEDGSLPSGYNGSELLGGNVDDELIGGAGDDEITGGAGDDSLTGGLGADTFAWSFADTDGDQGSVGSPAEDVVLDFNTGEGDVLELSNLLQDEAGKDLTAYLHFDSDGTDTTVYISSTGQFDGTDYSDKTDQVITLTGVDLTGNDSDIIAALMPNNLHVD</sequence>
<dbReference type="Gene3D" id="2.60.40.1200">
    <property type="match status" value="1"/>
</dbReference>
<feature type="domain" description="Cadherin" evidence="5">
    <location>
        <begin position="1656"/>
        <end position="1793"/>
    </location>
</feature>
<dbReference type="GO" id="GO:0005509">
    <property type="term" value="F:calcium ion binding"/>
    <property type="evidence" value="ECO:0007669"/>
    <property type="project" value="InterPro"/>
</dbReference>
<dbReference type="Gene3D" id="2.60.40.10">
    <property type="entry name" value="Immunoglobulins"/>
    <property type="match status" value="6"/>
</dbReference>
<dbReference type="SUPFAM" id="SSF51120">
    <property type="entry name" value="beta-Roll"/>
    <property type="match status" value="1"/>
</dbReference>
<gene>
    <name evidence="6" type="ORF">M6D89_07465</name>
</gene>
<dbReference type="RefSeq" id="WP_253967391.1">
    <property type="nucleotide sequence ID" value="NZ_JAMFTH010000001.1"/>
</dbReference>
<dbReference type="SUPFAM" id="SSF141072">
    <property type="entry name" value="CalX-like"/>
    <property type="match status" value="2"/>
</dbReference>
<dbReference type="InterPro" id="IPR049826">
    <property type="entry name" value="Ig-like_ice"/>
</dbReference>
<dbReference type="InterPro" id="IPR002126">
    <property type="entry name" value="Cadherin-like_dom"/>
</dbReference>
<evidence type="ECO:0000256" key="1">
    <source>
        <dbReference type="ARBA" id="ARBA00022729"/>
    </source>
</evidence>
<feature type="region of interest" description="Disordered" evidence="4">
    <location>
        <begin position="238"/>
        <end position="276"/>
    </location>
</feature>
<protein>
    <submittedName>
        <fullName evidence="6">Ig-like domain-containing protein</fullName>
    </submittedName>
</protein>
<dbReference type="InterPro" id="IPR003644">
    <property type="entry name" value="Calx_beta"/>
</dbReference>
<dbReference type="GO" id="GO:0016020">
    <property type="term" value="C:membrane"/>
    <property type="evidence" value="ECO:0007669"/>
    <property type="project" value="InterPro"/>
</dbReference>
<dbReference type="SUPFAM" id="SSF49313">
    <property type="entry name" value="Cadherin-like"/>
    <property type="match status" value="2"/>
</dbReference>
<dbReference type="EMBL" id="JAMFTH010000001">
    <property type="protein sequence ID" value="MCP8899134.1"/>
    <property type="molecule type" value="Genomic_DNA"/>
</dbReference>
<feature type="region of interest" description="Disordered" evidence="4">
    <location>
        <begin position="352"/>
        <end position="373"/>
    </location>
</feature>
<dbReference type="NCBIfam" id="NF012211">
    <property type="entry name" value="tand_rpt_95"/>
    <property type="match status" value="2"/>
</dbReference>
<evidence type="ECO:0000256" key="2">
    <source>
        <dbReference type="ARBA" id="ARBA00022737"/>
    </source>
</evidence>
<evidence type="ECO:0000313" key="6">
    <source>
        <dbReference type="EMBL" id="MCP8899134.1"/>
    </source>
</evidence>
<dbReference type="InterPro" id="IPR038081">
    <property type="entry name" value="CalX-like_sf"/>
</dbReference>
<dbReference type="InterPro" id="IPR013783">
    <property type="entry name" value="Ig-like_fold"/>
</dbReference>
<dbReference type="GO" id="GO:0007156">
    <property type="term" value="P:homophilic cell adhesion via plasma membrane adhesion molecules"/>
    <property type="evidence" value="ECO:0007669"/>
    <property type="project" value="InterPro"/>
</dbReference>
<dbReference type="Gene3D" id="2.60.40.3440">
    <property type="match status" value="1"/>
</dbReference>
<dbReference type="Pfam" id="PF03160">
    <property type="entry name" value="Calx-beta"/>
    <property type="match status" value="2"/>
</dbReference>
<dbReference type="InterPro" id="IPR015919">
    <property type="entry name" value="Cadherin-like_sf"/>
</dbReference>
<keyword evidence="7" id="KW-1185">Reference proteome</keyword>
<reference evidence="6" key="1">
    <citation type="submission" date="2022-05" db="EMBL/GenBank/DDBJ databases">
        <authorList>
            <person name="Sun H.-N."/>
        </authorList>
    </citation>
    <scope>NUCLEOTIDE SEQUENCE</scope>
    <source>
        <strain evidence="6">HB14</strain>
    </source>
</reference>
<feature type="compositionally biased region" description="Polar residues" evidence="4">
    <location>
        <begin position="2047"/>
        <end position="2060"/>
    </location>
</feature>
<dbReference type="NCBIfam" id="TIGR01965">
    <property type="entry name" value="VCBS_repeat"/>
    <property type="match status" value="2"/>
</dbReference>
<proteinExistence type="predicted"/>
<dbReference type="InterPro" id="IPR011049">
    <property type="entry name" value="Serralysin-like_metalloprot_C"/>
</dbReference>
<feature type="compositionally biased region" description="Low complexity" evidence="4">
    <location>
        <begin position="2021"/>
        <end position="2030"/>
    </location>
</feature>
<evidence type="ECO:0000256" key="3">
    <source>
        <dbReference type="ARBA" id="ARBA00022837"/>
    </source>
</evidence>
<dbReference type="InterPro" id="IPR019960">
    <property type="entry name" value="T1SS_VCA0849"/>
</dbReference>
<feature type="compositionally biased region" description="Polar residues" evidence="4">
    <location>
        <begin position="353"/>
        <end position="367"/>
    </location>
</feature>
<feature type="domain" description="Cadherin" evidence="5">
    <location>
        <begin position="278"/>
        <end position="358"/>
    </location>
</feature>
<dbReference type="Gene3D" id="2.60.40.2030">
    <property type="match status" value="2"/>
</dbReference>
<evidence type="ECO:0000256" key="4">
    <source>
        <dbReference type="SAM" id="MobiDB-lite"/>
    </source>
</evidence>